<dbReference type="Gene3D" id="3.40.50.300">
    <property type="entry name" value="P-loop containing nucleotide triphosphate hydrolases"/>
    <property type="match status" value="1"/>
</dbReference>
<dbReference type="Proteomes" id="UP001156974">
    <property type="component" value="Unassembled WGS sequence"/>
</dbReference>
<organism evidence="1 2">
    <name type="scientific">Pseudoalteromonas shioyasakiensis</name>
    <dbReference type="NCBI Taxonomy" id="1190813"/>
    <lineage>
        <taxon>Bacteria</taxon>
        <taxon>Pseudomonadati</taxon>
        <taxon>Pseudomonadota</taxon>
        <taxon>Gammaproteobacteria</taxon>
        <taxon>Alteromonadales</taxon>
        <taxon>Pseudoalteromonadaceae</taxon>
        <taxon>Pseudoalteromonas</taxon>
    </lineage>
</organism>
<sequence>MVGVDINRLFAEVTQDELNKDDAYLLPDGRYDAKSWAELDDCQCVVILGEGKCGKTYEFQKQDALLKEQNKYSFFVALEQLQDSDFFEVITEDDELRFEEWQKSSDQEAYFFLDAVDELKLRSGKLRSALIKIKKAIGIAALPQAKFYISCRPNDWKEEIDIVALRTLVANRNTDEEETEEFVDGEEELIKLISNEKPTSTQEYSEEASSEAVSSEDTIKIYSLLSFNNGDIERFANSYAPEHSEEFINYLNAKELWHLYRLPYDILSALDQLLTDGKLGDLQEQLDYGISQKLKERSLLRGGLLSETRALEALERIAFALFMMQRRSISLEATPGKPHLVSISEILTDFSPTELDELIRKPIFTITGVKQYRFHHRASQEYLAAKQLKKLKENGLKTNDLFNFLFAEIGGEKVLIPSMEPITAWMALWNRDIFNEVKTRSPALMFRQGMPALLDIEQRAELIRCFVNKYSQNCGWSGVGIGQRELQKIASPELSGVIRECWDEAYQGYETRELLIELIYFTPLVNCTDLAKQALHDCDLNMAHRVYAAWTILEFGSVEDKKELGKFVLSDEWPQRLRRQLISKLLPESITLDEFIALAQELEEVSNNVHGLGYELYKCVESKAIDLKSVATIRDSFAQIIWENRTEESRIFRADSKYQHFADAVYCSCSKTVLYSKEEFEDWAWSLAVAFHFSEYQESIIARDEFEELKGILKTSLVHREAYYWACLKLVKALEGEKDLLISDCHIDHTNLLKPYDKNDIPWLLDAFKNSKSKDKREASLFRLLQLVTTLKLPKLEDTLKELISEDCEYYPYLHSKLYPVPIEPDEYERELKQRREEAKVKEEERVKGWTEWRKQVLNSPTFELDEEKFENTFFNIFKMLRQSKSNYMKWGCWDSEAIERIFSKDFLDAIRIKLSQYWKNTDIKLFSEKLVEEKNTYSHISLMSLSAVKCSAETEGWENQLSHDEAVKAVRISLLELNGFADYLPKLIAAQPGAVKEALTKEVMSQLDGFSQIKSAPLFSRMTYSQSELIKKTLIEAALNRIEDIRAILSEGPNTDIKYIFQLASTVTVGDSMDIFASLLEEHLKNRKIDNADLIEWVKLFAHLDIIGASELIIRLTDDLSTDELTQKGISLFANVFGDRHHSLPPTFEDIEEHLRLEILNSLLNRCYEVVDPKDDHVREGGSYRPDMRDDAEYARSYLLQCISKVDDIRTIEILKGIAKIPQAKHLESRLNQMAIDVAASLSEPKTPMNVRTYNELVDKNKYIPRDNDGLFNVMTSRLDDFEHHLLNDEFSIIDTFREVKGELEARRFISAYLEANNHEAYSVSQEAVVIAEKRTDIRLQATSFRCYASIELKIDDKSNKWSGSELKKALIDQLIGQYLNHERCYVGCLLIMMRETRKWRHPETGDMMTLAQTVEWLQSEADEIMKDRTELRVVVKGIDYSSTANELHS</sequence>
<evidence type="ECO:0000313" key="2">
    <source>
        <dbReference type="Proteomes" id="UP001156974"/>
    </source>
</evidence>
<dbReference type="EMBL" id="JAKUMG010000026">
    <property type="protein sequence ID" value="MDI4671537.1"/>
    <property type="molecule type" value="Genomic_DNA"/>
</dbReference>
<keyword evidence="2" id="KW-1185">Reference proteome</keyword>
<dbReference type="InterPro" id="IPR027417">
    <property type="entry name" value="P-loop_NTPase"/>
</dbReference>
<evidence type="ECO:0000313" key="1">
    <source>
        <dbReference type="EMBL" id="MDI4671537.1"/>
    </source>
</evidence>
<name>A0ABT6U5S1_9GAMM</name>
<gene>
    <name evidence="1" type="ORF">MKZ47_20980</name>
</gene>
<comment type="caution">
    <text evidence="1">The sequence shown here is derived from an EMBL/GenBank/DDBJ whole genome shotgun (WGS) entry which is preliminary data.</text>
</comment>
<dbReference type="RefSeq" id="WP_175083561.1">
    <property type="nucleotide sequence ID" value="NZ_JAKUMG010000026.1"/>
</dbReference>
<evidence type="ECO:0008006" key="3">
    <source>
        <dbReference type="Google" id="ProtNLM"/>
    </source>
</evidence>
<proteinExistence type="predicted"/>
<protein>
    <recommendedName>
        <fullName evidence="3">ATP-binding protein</fullName>
    </recommendedName>
</protein>
<reference evidence="1 2" key="1">
    <citation type="submission" date="2022-02" db="EMBL/GenBank/DDBJ databases">
        <title>Genome analysis of Beneficial Microorganisms for Coral consortium from Pocillopora damicornis.</title>
        <authorList>
            <person name="Rosado P.M."/>
            <person name="Cardoso P.M."/>
            <person name="Rosado J.G."/>
            <person name="Schultz J."/>
            <person name="Rocha U."/>
            <person name="Costa T.K."/>
            <person name="Peixoto R.S."/>
        </authorList>
    </citation>
    <scope>NUCLEOTIDE SEQUENCE [LARGE SCALE GENOMIC DNA]</scope>
    <source>
        <strain evidence="1 2">BMC5</strain>
    </source>
</reference>
<accession>A0ABT6U5S1</accession>